<proteinExistence type="predicted"/>
<sequence length="89" mass="11422">MVPIVWNFILHFRFRQFLTFMFRNHDLHHYSLEEQCTSDLCCLNIFLTPELFFYVFVIYKMDRIDLFDFDFWLHCWWEMFHVWFHDRPS</sequence>
<accession>A0A397VXX7</accession>
<reference evidence="1 2" key="1">
    <citation type="submission" date="2018-06" db="EMBL/GenBank/DDBJ databases">
        <title>Comparative genomics reveals the genomic features of Rhizophagus irregularis, R. cerebriforme, R. diaphanum and Gigaspora rosea, and their symbiotic lifestyle signature.</title>
        <authorList>
            <person name="Morin E."/>
            <person name="San Clemente H."/>
            <person name="Chen E.C.H."/>
            <person name="De La Providencia I."/>
            <person name="Hainaut M."/>
            <person name="Kuo A."/>
            <person name="Kohler A."/>
            <person name="Murat C."/>
            <person name="Tang N."/>
            <person name="Roy S."/>
            <person name="Loubradou J."/>
            <person name="Henrissat B."/>
            <person name="Grigoriev I.V."/>
            <person name="Corradi N."/>
            <person name="Roux C."/>
            <person name="Martin F.M."/>
        </authorList>
    </citation>
    <scope>NUCLEOTIDE SEQUENCE [LARGE SCALE GENOMIC DNA]</scope>
    <source>
        <strain evidence="1 2">DAOM 194757</strain>
    </source>
</reference>
<evidence type="ECO:0000313" key="1">
    <source>
        <dbReference type="EMBL" id="RIB27364.1"/>
    </source>
</evidence>
<evidence type="ECO:0008006" key="3">
    <source>
        <dbReference type="Google" id="ProtNLM"/>
    </source>
</evidence>
<organism evidence="1 2">
    <name type="scientific">Gigaspora rosea</name>
    <dbReference type="NCBI Taxonomy" id="44941"/>
    <lineage>
        <taxon>Eukaryota</taxon>
        <taxon>Fungi</taxon>
        <taxon>Fungi incertae sedis</taxon>
        <taxon>Mucoromycota</taxon>
        <taxon>Glomeromycotina</taxon>
        <taxon>Glomeromycetes</taxon>
        <taxon>Diversisporales</taxon>
        <taxon>Gigasporaceae</taxon>
        <taxon>Gigaspora</taxon>
    </lineage>
</organism>
<protein>
    <recommendedName>
        <fullName evidence="3">Fatty acid hydroxylase domain-containing protein</fullName>
    </recommendedName>
</protein>
<gene>
    <name evidence="1" type="ORF">C2G38_2062268</name>
</gene>
<name>A0A397VXX7_9GLOM</name>
<dbReference type="AlphaFoldDB" id="A0A397VXX7"/>
<dbReference type="EMBL" id="QKWP01000101">
    <property type="protein sequence ID" value="RIB27364.1"/>
    <property type="molecule type" value="Genomic_DNA"/>
</dbReference>
<dbReference type="Proteomes" id="UP000266673">
    <property type="component" value="Unassembled WGS sequence"/>
</dbReference>
<comment type="caution">
    <text evidence="1">The sequence shown here is derived from an EMBL/GenBank/DDBJ whole genome shotgun (WGS) entry which is preliminary data.</text>
</comment>
<keyword evidence="2" id="KW-1185">Reference proteome</keyword>
<evidence type="ECO:0000313" key="2">
    <source>
        <dbReference type="Proteomes" id="UP000266673"/>
    </source>
</evidence>